<evidence type="ECO:0000256" key="9">
    <source>
        <dbReference type="ARBA" id="ARBA00022989"/>
    </source>
</evidence>
<evidence type="ECO:0000256" key="13">
    <source>
        <dbReference type="ARBA" id="ARBA00023303"/>
    </source>
</evidence>
<feature type="compositionally biased region" description="Low complexity" evidence="15">
    <location>
        <begin position="63"/>
        <end position="74"/>
    </location>
</feature>
<evidence type="ECO:0000256" key="4">
    <source>
        <dbReference type="ARBA" id="ARBA00022568"/>
    </source>
</evidence>
<name>A0A4Y7IFB2_PAPSO</name>
<evidence type="ECO:0000256" key="1">
    <source>
        <dbReference type="ARBA" id="ARBA00004448"/>
    </source>
</evidence>
<keyword evidence="6 16" id="KW-0812">Transmembrane</keyword>
<evidence type="ECO:0000259" key="17">
    <source>
        <dbReference type="Pfam" id="PF04678"/>
    </source>
</evidence>
<evidence type="ECO:0000256" key="2">
    <source>
        <dbReference type="ARBA" id="ARBA00005653"/>
    </source>
</evidence>
<dbReference type="PANTHER" id="PTHR13462">
    <property type="entry name" value="CALCIUM UNIPORTER PROTEIN, MITOCHONDRIAL"/>
    <property type="match status" value="1"/>
</dbReference>
<dbReference type="GO" id="GO:0005262">
    <property type="term" value="F:calcium channel activity"/>
    <property type="evidence" value="ECO:0007669"/>
    <property type="project" value="UniProtKB-KW"/>
</dbReference>
<evidence type="ECO:0000256" key="10">
    <source>
        <dbReference type="ARBA" id="ARBA00023065"/>
    </source>
</evidence>
<evidence type="ECO:0000256" key="16">
    <source>
        <dbReference type="SAM" id="Phobius"/>
    </source>
</evidence>
<dbReference type="Proteomes" id="UP000316621">
    <property type="component" value="Chromosome 1"/>
</dbReference>
<feature type="transmembrane region" description="Helical" evidence="16">
    <location>
        <begin position="211"/>
        <end position="232"/>
    </location>
</feature>
<dbReference type="STRING" id="3469.A0A4Y7IFB2"/>
<gene>
    <name evidence="18" type="ORF">C5167_040552</name>
</gene>
<proteinExistence type="inferred from homology"/>
<keyword evidence="4" id="KW-0109">Calcium transport</keyword>
<comment type="similarity">
    <text evidence="2">Belongs to the MCU (TC 1.A.77) family.</text>
</comment>
<keyword evidence="19" id="KW-1185">Reference proteome</keyword>
<keyword evidence="12 16" id="KW-0472">Membrane</keyword>
<keyword evidence="10" id="KW-0406">Ion transport</keyword>
<evidence type="ECO:0000256" key="7">
    <source>
        <dbReference type="ARBA" id="ARBA00022792"/>
    </source>
</evidence>
<keyword evidence="7" id="KW-0999">Mitochondrion inner membrane</keyword>
<dbReference type="Gramene" id="RZC47597">
    <property type="protein sequence ID" value="RZC47597"/>
    <property type="gene ID" value="C5167_040552"/>
</dbReference>
<keyword evidence="5" id="KW-0107">Calcium channel</keyword>
<evidence type="ECO:0000256" key="14">
    <source>
        <dbReference type="ARBA" id="ARBA00036634"/>
    </source>
</evidence>
<dbReference type="GO" id="GO:0051560">
    <property type="term" value="P:mitochondrial calcium ion homeostasis"/>
    <property type="evidence" value="ECO:0007669"/>
    <property type="project" value="InterPro"/>
</dbReference>
<dbReference type="GO" id="GO:1990246">
    <property type="term" value="C:uniplex complex"/>
    <property type="evidence" value="ECO:0007669"/>
    <property type="project" value="TreeGrafter"/>
</dbReference>
<sequence>MWRSSGLILLKRSLSLTVRYEKKESIYKGFKLLENVSSFARPVSPARFFSSETATTGFSGQDKNSSTGVSGVGNESEEEKGGKNAKDEISFTEAMKLLRSINVESLKRILGIEEEEEVIEYIDLLKACTSIGIARSYDEAAALVRVLDEAGIILLFRDKVHLHPVKVVDLVGRAVPLALSPEDDPRRDELKKLQKEKEDIDVLAHKHVRRILWSGLGFSMMQIGFFFRLTYWEFSWDVMGPIAFFSTATGLVVGYAYFLCTSTDPSYPDLRMRLFLSKQRKLYKSRNFNVDRFVELQNHFPSSKKDATRK</sequence>
<evidence type="ECO:0000313" key="18">
    <source>
        <dbReference type="EMBL" id="RZC47597.1"/>
    </source>
</evidence>
<dbReference type="PANTHER" id="PTHR13462:SF10">
    <property type="entry name" value="CALCIUM UNIPORTER PROTEIN, MITOCHONDRIAL"/>
    <property type="match status" value="1"/>
</dbReference>
<evidence type="ECO:0000256" key="11">
    <source>
        <dbReference type="ARBA" id="ARBA00023128"/>
    </source>
</evidence>
<evidence type="ECO:0000256" key="5">
    <source>
        <dbReference type="ARBA" id="ARBA00022673"/>
    </source>
</evidence>
<accession>A0A4Y7IFB2</accession>
<feature type="transmembrane region" description="Helical" evidence="16">
    <location>
        <begin position="238"/>
        <end position="258"/>
    </location>
</feature>
<organism evidence="18 19">
    <name type="scientific">Papaver somniferum</name>
    <name type="common">Opium poppy</name>
    <dbReference type="NCBI Taxonomy" id="3469"/>
    <lineage>
        <taxon>Eukaryota</taxon>
        <taxon>Viridiplantae</taxon>
        <taxon>Streptophyta</taxon>
        <taxon>Embryophyta</taxon>
        <taxon>Tracheophyta</taxon>
        <taxon>Spermatophyta</taxon>
        <taxon>Magnoliopsida</taxon>
        <taxon>Ranunculales</taxon>
        <taxon>Papaveraceae</taxon>
        <taxon>Papaveroideae</taxon>
        <taxon>Papaver</taxon>
    </lineage>
</organism>
<evidence type="ECO:0000313" key="19">
    <source>
        <dbReference type="Proteomes" id="UP000316621"/>
    </source>
</evidence>
<keyword evidence="11" id="KW-0496">Mitochondrion</keyword>
<dbReference type="EMBL" id="CM010715">
    <property type="protein sequence ID" value="RZC47597.1"/>
    <property type="molecule type" value="Genomic_DNA"/>
</dbReference>
<keyword evidence="3" id="KW-0813">Transport</keyword>
<evidence type="ECO:0000256" key="15">
    <source>
        <dbReference type="SAM" id="MobiDB-lite"/>
    </source>
</evidence>
<comment type="subcellular location">
    <subcellularLocation>
        <location evidence="1">Mitochondrion inner membrane</location>
        <topology evidence="1">Multi-pass membrane protein</topology>
    </subcellularLocation>
</comment>
<dbReference type="GO" id="GO:0036444">
    <property type="term" value="P:calcium import into the mitochondrion"/>
    <property type="evidence" value="ECO:0007669"/>
    <property type="project" value="EnsemblPlants"/>
</dbReference>
<evidence type="ECO:0000256" key="12">
    <source>
        <dbReference type="ARBA" id="ARBA00023136"/>
    </source>
</evidence>
<feature type="region of interest" description="Disordered" evidence="15">
    <location>
        <begin position="54"/>
        <end position="85"/>
    </location>
</feature>
<keyword evidence="13" id="KW-0407">Ion channel</keyword>
<reference evidence="18 19" key="1">
    <citation type="journal article" date="2018" name="Science">
        <title>The opium poppy genome and morphinan production.</title>
        <authorList>
            <person name="Guo L."/>
            <person name="Winzer T."/>
            <person name="Yang X."/>
            <person name="Li Y."/>
            <person name="Ning Z."/>
            <person name="He Z."/>
            <person name="Teodor R."/>
            <person name="Lu Y."/>
            <person name="Bowser T.A."/>
            <person name="Graham I.A."/>
            <person name="Ye K."/>
        </authorList>
    </citation>
    <scope>NUCLEOTIDE SEQUENCE [LARGE SCALE GENOMIC DNA]</scope>
    <source>
        <strain evidence="19">cv. HN1</strain>
        <tissue evidence="18">Leaves</tissue>
    </source>
</reference>
<comment type="catalytic activity">
    <reaction evidence="14">
        <text>Ca(2+)(in) = Ca(2+)(out)</text>
        <dbReference type="Rhea" id="RHEA:29671"/>
        <dbReference type="ChEBI" id="CHEBI:29108"/>
    </reaction>
</comment>
<dbReference type="OrthoDB" id="278338at2759"/>
<protein>
    <recommendedName>
        <fullName evidence="17">Calcium uniporter protein C-terminal domain-containing protein</fullName>
    </recommendedName>
</protein>
<dbReference type="AlphaFoldDB" id="A0A4Y7IFB2"/>
<dbReference type="Pfam" id="PF04678">
    <property type="entry name" value="MCU"/>
    <property type="match status" value="1"/>
</dbReference>
<evidence type="ECO:0000256" key="3">
    <source>
        <dbReference type="ARBA" id="ARBA00022448"/>
    </source>
</evidence>
<feature type="domain" description="Calcium uniporter protein C-terminal" evidence="17">
    <location>
        <begin position="138"/>
        <end position="296"/>
    </location>
</feature>
<keyword evidence="8" id="KW-0106">Calcium</keyword>
<dbReference type="GO" id="GO:0015292">
    <property type="term" value="F:uniporter activity"/>
    <property type="evidence" value="ECO:0007669"/>
    <property type="project" value="TreeGrafter"/>
</dbReference>
<evidence type="ECO:0000256" key="6">
    <source>
        <dbReference type="ARBA" id="ARBA00022692"/>
    </source>
</evidence>
<dbReference type="InterPro" id="IPR006769">
    <property type="entry name" value="MCU_C"/>
</dbReference>
<keyword evidence="9 16" id="KW-1133">Transmembrane helix</keyword>
<evidence type="ECO:0000256" key="8">
    <source>
        <dbReference type="ARBA" id="ARBA00022837"/>
    </source>
</evidence>
<dbReference type="InterPro" id="IPR039055">
    <property type="entry name" value="MCU_fam"/>
</dbReference>